<dbReference type="EMBL" id="PDSK01000092">
    <property type="protein sequence ID" value="PIE34093.1"/>
    <property type="molecule type" value="Genomic_DNA"/>
</dbReference>
<evidence type="ECO:0000313" key="2">
    <source>
        <dbReference type="Proteomes" id="UP000230821"/>
    </source>
</evidence>
<sequence length="295" mass="32437">MLNHKKTTQFRHAIQREALLVAPGAYDVLTAKIIERLGFEAIFFSGGSVAVSLLGFPDIGLISFNEMLNHLRNMVQAVDIPVFADGDNGYGNALNVQRTVREYETAGVVGIQLDDLVLPKRYAEPNKQLLPIEEVKGKIRAAQDAKTQEDFVIIFRTLARLDHTLEEAISRANAAVESGADVVFVDNLRSEEEFKTLIKEVDAPLLINMNEKSVAADFSTSTMESLGFSLAIFPVSSISAAAHGALTVLTELKNTGSTINVRQHMTPMTELYNLANFDEYKALEKQYLPSGEAMS</sequence>
<dbReference type="AlphaFoldDB" id="A0A2G6KEH4"/>
<dbReference type="InterPro" id="IPR015813">
    <property type="entry name" value="Pyrv/PenolPyrv_kinase-like_dom"/>
</dbReference>
<dbReference type="PANTHER" id="PTHR42905">
    <property type="entry name" value="PHOSPHOENOLPYRUVATE CARBOXYLASE"/>
    <property type="match status" value="1"/>
</dbReference>
<gene>
    <name evidence="1" type="ORF">CSA56_09295</name>
</gene>
<dbReference type="InterPro" id="IPR039556">
    <property type="entry name" value="ICL/PEPM"/>
</dbReference>
<dbReference type="SUPFAM" id="SSF51621">
    <property type="entry name" value="Phosphoenolpyruvate/pyruvate domain"/>
    <property type="match status" value="1"/>
</dbReference>
<dbReference type="InterPro" id="IPR040442">
    <property type="entry name" value="Pyrv_kinase-like_dom_sf"/>
</dbReference>
<proteinExistence type="predicted"/>
<dbReference type="CDD" id="cd00377">
    <property type="entry name" value="ICL_PEPM"/>
    <property type="match status" value="1"/>
</dbReference>
<dbReference type="PANTHER" id="PTHR42905:SF5">
    <property type="entry name" value="CARBOXYVINYL-CARBOXYPHOSPHONATE PHOSPHORYLMUTASE, CHLOROPLASTIC"/>
    <property type="match status" value="1"/>
</dbReference>
<dbReference type="GO" id="GO:0016833">
    <property type="term" value="F:oxo-acid-lyase activity"/>
    <property type="evidence" value="ECO:0007669"/>
    <property type="project" value="UniProtKB-ARBA"/>
</dbReference>
<name>A0A2G6KEH4_9BACT</name>
<comment type="caution">
    <text evidence="1">The sequence shown here is derived from an EMBL/GenBank/DDBJ whole genome shotgun (WGS) entry which is preliminary data.</text>
</comment>
<dbReference type="Pfam" id="PF13714">
    <property type="entry name" value="PEP_mutase"/>
    <property type="match status" value="1"/>
</dbReference>
<organism evidence="1 2">
    <name type="scientific">candidate division KSB3 bacterium</name>
    <dbReference type="NCBI Taxonomy" id="2044937"/>
    <lineage>
        <taxon>Bacteria</taxon>
        <taxon>candidate division KSB3</taxon>
    </lineage>
</organism>
<protein>
    <submittedName>
        <fullName evidence="1">Carboxyvinyl-carboxyphosphonate phosphorylmutase</fullName>
    </submittedName>
</protein>
<accession>A0A2G6KEH4</accession>
<dbReference type="Gene3D" id="3.20.20.60">
    <property type="entry name" value="Phosphoenolpyruvate-binding domains"/>
    <property type="match status" value="1"/>
</dbReference>
<dbReference type="Proteomes" id="UP000230821">
    <property type="component" value="Unassembled WGS sequence"/>
</dbReference>
<evidence type="ECO:0000313" key="1">
    <source>
        <dbReference type="EMBL" id="PIE34093.1"/>
    </source>
</evidence>
<reference evidence="1 2" key="1">
    <citation type="submission" date="2017-10" db="EMBL/GenBank/DDBJ databases">
        <title>Novel microbial diversity and functional potential in the marine mammal oral microbiome.</title>
        <authorList>
            <person name="Dudek N.K."/>
            <person name="Sun C.L."/>
            <person name="Burstein D."/>
            <person name="Kantor R.S."/>
            <person name="Aliaga Goltsman D.S."/>
            <person name="Bik E.M."/>
            <person name="Thomas B.C."/>
            <person name="Banfield J.F."/>
            <person name="Relman D.A."/>
        </authorList>
    </citation>
    <scope>NUCLEOTIDE SEQUENCE [LARGE SCALE GENOMIC DNA]</scope>
    <source>
        <strain evidence="1">DOLJORAL78_47_16</strain>
    </source>
</reference>